<organism evidence="1 2">
    <name type="scientific">Sipha flava</name>
    <name type="common">yellow sugarcane aphid</name>
    <dbReference type="NCBI Taxonomy" id="143950"/>
    <lineage>
        <taxon>Eukaryota</taxon>
        <taxon>Metazoa</taxon>
        <taxon>Ecdysozoa</taxon>
        <taxon>Arthropoda</taxon>
        <taxon>Hexapoda</taxon>
        <taxon>Insecta</taxon>
        <taxon>Pterygota</taxon>
        <taxon>Neoptera</taxon>
        <taxon>Paraneoptera</taxon>
        <taxon>Hemiptera</taxon>
        <taxon>Sternorrhyncha</taxon>
        <taxon>Aphidomorpha</taxon>
        <taxon>Aphidoidea</taxon>
        <taxon>Aphididae</taxon>
        <taxon>Sipha</taxon>
    </lineage>
</organism>
<dbReference type="Proteomes" id="UP000694846">
    <property type="component" value="Unplaced"/>
</dbReference>
<dbReference type="PANTHER" id="PTHR45749:SF21">
    <property type="entry name" value="DUF4371 DOMAIN-CONTAINING PROTEIN"/>
    <property type="match status" value="1"/>
</dbReference>
<keyword evidence="1" id="KW-1185">Reference proteome</keyword>
<dbReference type="GeneID" id="112691000"/>
<dbReference type="RefSeq" id="XP_025420897.1">
    <property type="nucleotide sequence ID" value="XM_025565112.1"/>
</dbReference>
<gene>
    <name evidence="2" type="primary">LOC112691000</name>
</gene>
<protein>
    <submittedName>
        <fullName evidence="2">Uncharacterized protein LOC112691000</fullName>
    </submittedName>
</protein>
<dbReference type="OrthoDB" id="6621980at2759"/>
<accession>A0A8B8GE03</accession>
<dbReference type="PANTHER" id="PTHR45749">
    <property type="match status" value="1"/>
</dbReference>
<dbReference type="InterPro" id="IPR012337">
    <property type="entry name" value="RNaseH-like_sf"/>
</dbReference>
<evidence type="ECO:0000313" key="1">
    <source>
        <dbReference type="Proteomes" id="UP000694846"/>
    </source>
</evidence>
<proteinExistence type="predicted"/>
<reference evidence="2" key="1">
    <citation type="submission" date="2025-08" db="UniProtKB">
        <authorList>
            <consortium name="RefSeq"/>
        </authorList>
    </citation>
    <scope>IDENTIFICATION</scope>
    <source>
        <tissue evidence="2">Whole body</tissue>
    </source>
</reference>
<dbReference type="SUPFAM" id="SSF53098">
    <property type="entry name" value="Ribonuclease H-like"/>
    <property type="match status" value="1"/>
</dbReference>
<evidence type="ECO:0000313" key="2">
    <source>
        <dbReference type="RefSeq" id="XP_025420897.1"/>
    </source>
</evidence>
<dbReference type="AlphaFoldDB" id="A0A8B8GE03"/>
<name>A0A8B8GE03_9HEMI</name>
<sequence>MKTDGKYNSGDIEYAQSEDIGIMRWKDRGSKPVTLVSNMHNSSDTSTVLRKNGKGERIQDIGLRGHNNVIEYSNEDEHDLETTKNQGNFKELLDILCLENEKFNINLKSLPKKAKYTSNKIQNDILFASSDVILQTIIREVNEGSSVYSLIVDEAQRFLGFVQVEELDALGLTNSTIEFLNSVGLDITKCISQSYDGASVMSGSTNGVQVKIRELSKNKCPYIHCYAHRLNLVLVDVAKSVEIVDNTIGSLETIYAFQSSSTLRYKIFSDVQKDCEIILKVPQHSDTRWVAKYKGVWTVDNIWTSSLSFHLQAIIFGFSEIADIKRSFDNFLGKTGIPFLLFFTVLQAPVLCSKFPQLFRSLLVYCQEMGFGYH</sequence>